<reference evidence="3" key="1">
    <citation type="submission" date="2021-11" db="EMBL/GenBank/DDBJ databases">
        <authorList>
            <person name="Herlambang A."/>
            <person name="Guo Y."/>
            <person name="Takashima Y."/>
            <person name="Nishizawa T."/>
        </authorList>
    </citation>
    <scope>NUCLEOTIDE SEQUENCE</scope>
    <source>
        <strain evidence="3">E1425</strain>
    </source>
</reference>
<dbReference type="PRINTS" id="PR00348">
    <property type="entry name" value="UBIQUITIN"/>
</dbReference>
<evidence type="ECO:0000256" key="1">
    <source>
        <dbReference type="SAM" id="MobiDB-lite"/>
    </source>
</evidence>
<dbReference type="SUPFAM" id="SSF54236">
    <property type="entry name" value="Ubiquitin-like"/>
    <property type="match status" value="1"/>
</dbReference>
<comment type="caution">
    <text evidence="3">The sequence shown here is derived from an EMBL/GenBank/DDBJ whole genome shotgun (WGS) entry which is preliminary data.</text>
</comment>
<organism evidence="3 4">
    <name type="scientific">Entomortierella parvispora</name>
    <dbReference type="NCBI Taxonomy" id="205924"/>
    <lineage>
        <taxon>Eukaryota</taxon>
        <taxon>Fungi</taxon>
        <taxon>Fungi incertae sedis</taxon>
        <taxon>Mucoromycota</taxon>
        <taxon>Mortierellomycotina</taxon>
        <taxon>Mortierellomycetes</taxon>
        <taxon>Mortierellales</taxon>
        <taxon>Mortierellaceae</taxon>
        <taxon>Entomortierella</taxon>
    </lineage>
</organism>
<evidence type="ECO:0000313" key="4">
    <source>
        <dbReference type="Proteomes" id="UP000827284"/>
    </source>
</evidence>
<evidence type="ECO:0000259" key="2">
    <source>
        <dbReference type="PROSITE" id="PS50053"/>
    </source>
</evidence>
<gene>
    <name evidence="3" type="ORF">EMPS_11141</name>
</gene>
<dbReference type="Gene3D" id="3.10.20.90">
    <property type="entry name" value="Phosphatidylinositol 3-kinase Catalytic Subunit, Chain A, domain 1"/>
    <property type="match status" value="1"/>
</dbReference>
<dbReference type="CDD" id="cd17039">
    <property type="entry name" value="Ubl_ubiquitin_like"/>
    <property type="match status" value="1"/>
</dbReference>
<keyword evidence="4" id="KW-1185">Reference proteome</keyword>
<dbReference type="Pfam" id="PF00240">
    <property type="entry name" value="ubiquitin"/>
    <property type="match status" value="1"/>
</dbReference>
<reference evidence="3" key="2">
    <citation type="journal article" date="2022" name="Microbiol. Resour. Announc.">
        <title>Whole-Genome Sequence of Entomortierella parvispora E1425, a Mucoromycotan Fungus Associated with Burkholderiaceae-Related Endosymbiotic Bacteria.</title>
        <authorList>
            <person name="Herlambang A."/>
            <person name="Guo Y."/>
            <person name="Takashima Y."/>
            <person name="Narisawa K."/>
            <person name="Ohta H."/>
            <person name="Nishizawa T."/>
        </authorList>
    </citation>
    <scope>NUCLEOTIDE SEQUENCE</scope>
    <source>
        <strain evidence="3">E1425</strain>
    </source>
</reference>
<dbReference type="InterPro" id="IPR000626">
    <property type="entry name" value="Ubiquitin-like_dom"/>
</dbReference>
<accession>A0A9P3HMC8</accession>
<dbReference type="EMBL" id="BQFW01000015">
    <property type="protein sequence ID" value="GJJ78782.1"/>
    <property type="molecule type" value="Genomic_DNA"/>
</dbReference>
<dbReference type="SMART" id="SM00213">
    <property type="entry name" value="UBQ"/>
    <property type="match status" value="1"/>
</dbReference>
<dbReference type="OrthoDB" id="419317at2759"/>
<dbReference type="PANTHER" id="PTHR10666">
    <property type="entry name" value="UBIQUITIN"/>
    <property type="match status" value="1"/>
</dbReference>
<sequence>MKVVISTGPDASDRFELHHNDDGKVSFSISEDAASQEVTVSVQSSKSGTTMTVKGPALNISVEPAASSAEALQTPPPLYAGNPPATTGVKRQAEEPLEKSETAPFFIFMEMLLEDKTSRAFKLKISPSTGVSNLKCMVQDRQGIPPDQVRLIHEGKQMDDDRLLSDYGVKAGSVVYIVMMMRGS</sequence>
<dbReference type="PROSITE" id="PS50053">
    <property type="entry name" value="UBIQUITIN_2"/>
    <property type="match status" value="1"/>
</dbReference>
<dbReference type="InterPro" id="IPR029071">
    <property type="entry name" value="Ubiquitin-like_domsf"/>
</dbReference>
<feature type="region of interest" description="Disordered" evidence="1">
    <location>
        <begin position="66"/>
        <end position="96"/>
    </location>
</feature>
<proteinExistence type="predicted"/>
<dbReference type="InterPro" id="IPR050158">
    <property type="entry name" value="Ubiquitin_ubiquitin-like"/>
</dbReference>
<feature type="domain" description="Ubiquitin-like" evidence="2">
    <location>
        <begin position="109"/>
        <end position="184"/>
    </location>
</feature>
<name>A0A9P3HMC8_9FUNG</name>
<evidence type="ECO:0000313" key="3">
    <source>
        <dbReference type="EMBL" id="GJJ78782.1"/>
    </source>
</evidence>
<dbReference type="InterPro" id="IPR019956">
    <property type="entry name" value="Ubiquitin_dom"/>
</dbReference>
<protein>
    <recommendedName>
        <fullName evidence="2">Ubiquitin-like domain-containing protein</fullName>
    </recommendedName>
</protein>
<dbReference type="Proteomes" id="UP000827284">
    <property type="component" value="Unassembled WGS sequence"/>
</dbReference>
<dbReference type="AlphaFoldDB" id="A0A9P3HMC8"/>